<accession>E4LA32</accession>
<dbReference type="Proteomes" id="UP000004594">
    <property type="component" value="Unassembled WGS sequence"/>
</dbReference>
<organism evidence="1 2">
    <name type="scientific">Dialister micraerophilus UPII 345-E</name>
    <dbReference type="NCBI Taxonomy" id="910314"/>
    <lineage>
        <taxon>Bacteria</taxon>
        <taxon>Bacillati</taxon>
        <taxon>Bacillota</taxon>
        <taxon>Negativicutes</taxon>
        <taxon>Veillonellales</taxon>
        <taxon>Veillonellaceae</taxon>
        <taxon>Dialister</taxon>
    </lineage>
</organism>
<comment type="caution">
    <text evidence="1">The sequence shown here is derived from an EMBL/GenBank/DDBJ whole genome shotgun (WGS) entry which is preliminary data.</text>
</comment>
<dbReference type="EMBL" id="AENT01000027">
    <property type="protein sequence ID" value="EFR42306.1"/>
    <property type="molecule type" value="Genomic_DNA"/>
</dbReference>
<sequence>MIVVITKKNIEELKEIYADAEIKEIGVEINDSGISFVSHTGACGESFQVLDLENYRSYDFTAYEILDDFIDCYNAVAPEKNWQFKLAFKK</sequence>
<evidence type="ECO:0000313" key="1">
    <source>
        <dbReference type="EMBL" id="EFR42306.1"/>
    </source>
</evidence>
<protein>
    <submittedName>
        <fullName evidence="1">Uncharacterized protein</fullName>
    </submittedName>
</protein>
<dbReference type="RefSeq" id="WP_007555060.1">
    <property type="nucleotide sequence ID" value="NZ_AENT01000027.1"/>
</dbReference>
<dbReference type="AlphaFoldDB" id="E4LA32"/>
<proteinExistence type="predicted"/>
<evidence type="ECO:0000313" key="2">
    <source>
        <dbReference type="Proteomes" id="UP000004594"/>
    </source>
</evidence>
<reference evidence="1 2" key="1">
    <citation type="submission" date="2010-11" db="EMBL/GenBank/DDBJ databases">
        <authorList>
            <person name="Durkin A.S."/>
            <person name="Madupu R."/>
            <person name="Torralba M."/>
            <person name="Gillis M."/>
            <person name="Methe B."/>
            <person name="Sutton G."/>
            <person name="Nelson K.E."/>
        </authorList>
    </citation>
    <scope>NUCLEOTIDE SEQUENCE [LARGE SCALE GENOMIC DNA]</scope>
    <source>
        <strain evidence="1 2">UPII 345-E</strain>
    </source>
</reference>
<name>E4LA32_9FIRM</name>
<gene>
    <name evidence="1" type="ORF">HMPREF9220_0599</name>
</gene>